<dbReference type="OrthoDB" id="631005at2759"/>
<evidence type="ECO:0000313" key="3">
    <source>
        <dbReference type="Proteomes" id="UP000288805"/>
    </source>
</evidence>
<dbReference type="EMBL" id="QGNW01000020">
    <property type="protein sequence ID" value="RVX14628.1"/>
    <property type="molecule type" value="Genomic_DNA"/>
</dbReference>
<evidence type="ECO:0000313" key="2">
    <source>
        <dbReference type="EMBL" id="RVX14628.1"/>
    </source>
</evidence>
<evidence type="ECO:0000256" key="1">
    <source>
        <dbReference type="SAM" id="MobiDB-lite"/>
    </source>
</evidence>
<dbReference type="AlphaFoldDB" id="A0A438K0B4"/>
<dbReference type="Proteomes" id="UP000288805">
    <property type="component" value="Unassembled WGS sequence"/>
</dbReference>
<sequence length="205" mass="23095">MEFFLVLGWVWEEGESVAEKGHVEKGSDREKARRAKQNNRLQSQSRFFLACEPAGEHLRKVVCAYCGAGAKNLNFYVIYNDDFVIPSLGIGDPDHSKTDVSEVEVSKPSSPKAKKEENIYLGPHGAPPSQSKLQELSSSSRKQRFKQKLKEADSRISGTGRENKLENLRELVGGGKVGVNMSKDSSKDWLDPHCHESQFEKWYNH</sequence>
<dbReference type="PANTHER" id="PTHR36075:SF1">
    <property type="entry name" value="OS03G0595200 PROTEIN"/>
    <property type="match status" value="1"/>
</dbReference>
<gene>
    <name evidence="2" type="ORF">CK203_011935</name>
</gene>
<protein>
    <submittedName>
        <fullName evidence="2">Uncharacterized protein</fullName>
    </submittedName>
</protein>
<organism evidence="2 3">
    <name type="scientific">Vitis vinifera</name>
    <name type="common">Grape</name>
    <dbReference type="NCBI Taxonomy" id="29760"/>
    <lineage>
        <taxon>Eukaryota</taxon>
        <taxon>Viridiplantae</taxon>
        <taxon>Streptophyta</taxon>
        <taxon>Embryophyta</taxon>
        <taxon>Tracheophyta</taxon>
        <taxon>Spermatophyta</taxon>
        <taxon>Magnoliopsida</taxon>
        <taxon>eudicotyledons</taxon>
        <taxon>Gunneridae</taxon>
        <taxon>Pentapetalae</taxon>
        <taxon>rosids</taxon>
        <taxon>Vitales</taxon>
        <taxon>Vitaceae</taxon>
        <taxon>Viteae</taxon>
        <taxon>Vitis</taxon>
    </lineage>
</organism>
<accession>A0A438K0B4</accession>
<feature type="region of interest" description="Disordered" evidence="1">
    <location>
        <begin position="95"/>
        <end position="162"/>
    </location>
</feature>
<feature type="compositionally biased region" description="Low complexity" evidence="1">
    <location>
        <begin position="129"/>
        <end position="140"/>
    </location>
</feature>
<dbReference type="PANTHER" id="PTHR36075">
    <property type="entry name" value="BNAA10G09820D PROTEIN"/>
    <property type="match status" value="1"/>
</dbReference>
<proteinExistence type="predicted"/>
<reference evidence="2 3" key="1">
    <citation type="journal article" date="2018" name="PLoS Genet.">
        <title>Population sequencing reveals clonal diversity and ancestral inbreeding in the grapevine cultivar Chardonnay.</title>
        <authorList>
            <person name="Roach M.J."/>
            <person name="Johnson D.L."/>
            <person name="Bohlmann J."/>
            <person name="van Vuuren H.J."/>
            <person name="Jones S.J."/>
            <person name="Pretorius I.S."/>
            <person name="Schmidt S.A."/>
            <person name="Borneman A.R."/>
        </authorList>
    </citation>
    <scope>NUCLEOTIDE SEQUENCE [LARGE SCALE GENOMIC DNA]</scope>
    <source>
        <strain evidence="3">cv. Chardonnay</strain>
        <tissue evidence="2">Leaf</tissue>
    </source>
</reference>
<comment type="caution">
    <text evidence="2">The sequence shown here is derived from an EMBL/GenBank/DDBJ whole genome shotgun (WGS) entry which is preliminary data.</text>
</comment>
<name>A0A438K0B4_VITVI</name>